<dbReference type="GO" id="GO:0005634">
    <property type="term" value="C:nucleus"/>
    <property type="evidence" value="ECO:0007669"/>
    <property type="project" value="UniProtKB-SubCell"/>
</dbReference>
<evidence type="ECO:0000256" key="10">
    <source>
        <dbReference type="ARBA" id="ARBA00023242"/>
    </source>
</evidence>
<evidence type="ECO:0000256" key="13">
    <source>
        <dbReference type="SAM" id="MobiDB-lite"/>
    </source>
</evidence>
<dbReference type="InterPro" id="IPR003593">
    <property type="entry name" value="AAA+_ATPase"/>
</dbReference>
<dbReference type="CDD" id="cd18044">
    <property type="entry name" value="DEXXQc_SMUBP2"/>
    <property type="match status" value="1"/>
</dbReference>
<protein>
    <recommendedName>
        <fullName evidence="4">DNA helicase</fullName>
        <ecNumber evidence="4">3.6.4.12</ecNumber>
    </recommendedName>
</protein>
<dbReference type="Gene3D" id="2.40.30.270">
    <property type="match status" value="1"/>
</dbReference>
<evidence type="ECO:0000256" key="4">
    <source>
        <dbReference type="ARBA" id="ARBA00012551"/>
    </source>
</evidence>
<keyword evidence="9" id="KW-0067">ATP-binding</keyword>
<evidence type="ECO:0000256" key="6">
    <source>
        <dbReference type="ARBA" id="ARBA00022741"/>
    </source>
</evidence>
<keyword evidence="8 16" id="KW-0347">Helicase</keyword>
<dbReference type="Gene3D" id="3.40.50.300">
    <property type="entry name" value="P-loop containing nucleotide triphosphate hydrolases"/>
    <property type="match status" value="2"/>
</dbReference>
<dbReference type="InterPro" id="IPR041679">
    <property type="entry name" value="DNA2/NAM7-like_C"/>
</dbReference>
<evidence type="ECO:0000256" key="8">
    <source>
        <dbReference type="ARBA" id="ARBA00022806"/>
    </source>
</evidence>
<evidence type="ECO:0000313" key="17">
    <source>
        <dbReference type="Proteomes" id="UP000268162"/>
    </source>
</evidence>
<evidence type="ECO:0000259" key="15">
    <source>
        <dbReference type="SMART" id="SM00487"/>
    </source>
</evidence>
<dbReference type="SMART" id="SM00487">
    <property type="entry name" value="DEXDc"/>
    <property type="match status" value="1"/>
</dbReference>
<dbReference type="Pfam" id="PF21138">
    <property type="entry name" value="SMUBP-2_HCS1_1B"/>
    <property type="match status" value="1"/>
</dbReference>
<dbReference type="STRING" id="215637.A0A4P9ZVY3"/>
<keyword evidence="10" id="KW-0539">Nucleus</keyword>
<comment type="catalytic activity">
    <reaction evidence="11">
        <text>ATP + H2O = ADP + phosphate + H(+)</text>
        <dbReference type="Rhea" id="RHEA:13065"/>
        <dbReference type="ChEBI" id="CHEBI:15377"/>
        <dbReference type="ChEBI" id="CHEBI:15378"/>
        <dbReference type="ChEBI" id="CHEBI:30616"/>
        <dbReference type="ChEBI" id="CHEBI:43474"/>
        <dbReference type="ChEBI" id="CHEBI:456216"/>
        <dbReference type="EC" id="3.6.4.12"/>
    </reaction>
    <physiologicalReaction direction="left-to-right" evidence="11">
        <dbReference type="Rhea" id="RHEA:13066"/>
    </physiologicalReaction>
</comment>
<dbReference type="InterPro" id="IPR050534">
    <property type="entry name" value="Coronavir_polyprotein_1ab"/>
</dbReference>
<evidence type="ECO:0000256" key="9">
    <source>
        <dbReference type="ARBA" id="ARBA00022840"/>
    </source>
</evidence>
<dbReference type="GO" id="GO:0003723">
    <property type="term" value="F:RNA binding"/>
    <property type="evidence" value="ECO:0007669"/>
    <property type="project" value="InterPro"/>
</dbReference>
<feature type="domain" description="Helicase ATP-binding" evidence="15">
    <location>
        <begin position="184"/>
        <end position="415"/>
    </location>
</feature>
<dbReference type="GO" id="GO:0016787">
    <property type="term" value="F:hydrolase activity"/>
    <property type="evidence" value="ECO:0007669"/>
    <property type="project" value="UniProtKB-KW"/>
</dbReference>
<dbReference type="PANTHER" id="PTHR43788">
    <property type="entry name" value="DNA2/NAM7 HELICASE FAMILY MEMBER"/>
    <property type="match status" value="1"/>
</dbReference>
<dbReference type="InterPro" id="IPR027417">
    <property type="entry name" value="P-loop_NTPase"/>
</dbReference>
<keyword evidence="7" id="KW-0378">Hydrolase</keyword>
<dbReference type="GO" id="GO:0043139">
    <property type="term" value="F:5'-3' DNA helicase activity"/>
    <property type="evidence" value="ECO:0007669"/>
    <property type="project" value="TreeGrafter"/>
</dbReference>
<dbReference type="AlphaFoldDB" id="A0A4P9ZVY3"/>
<evidence type="ECO:0000256" key="7">
    <source>
        <dbReference type="ARBA" id="ARBA00022801"/>
    </source>
</evidence>
<dbReference type="EMBL" id="ML002444">
    <property type="protein sequence ID" value="RKP37806.1"/>
    <property type="molecule type" value="Genomic_DNA"/>
</dbReference>
<evidence type="ECO:0000259" key="14">
    <source>
        <dbReference type="SMART" id="SM00382"/>
    </source>
</evidence>
<keyword evidence="17" id="KW-1185">Reference proteome</keyword>
<feature type="domain" description="AAA+ ATPase" evidence="14">
    <location>
        <begin position="202"/>
        <end position="539"/>
    </location>
</feature>
<dbReference type="InterPro" id="IPR014001">
    <property type="entry name" value="Helicase_ATP-bd"/>
</dbReference>
<comment type="subcellular location">
    <subcellularLocation>
        <location evidence="2">Cytoplasm</location>
    </subcellularLocation>
    <subcellularLocation>
        <location evidence="1">Nucleus</location>
    </subcellularLocation>
</comment>
<dbReference type="CDD" id="cd18808">
    <property type="entry name" value="SF1_C_Upf1"/>
    <property type="match status" value="1"/>
</dbReference>
<evidence type="ECO:0000256" key="2">
    <source>
        <dbReference type="ARBA" id="ARBA00004496"/>
    </source>
</evidence>
<evidence type="ECO:0000256" key="1">
    <source>
        <dbReference type="ARBA" id="ARBA00004123"/>
    </source>
</evidence>
<dbReference type="Proteomes" id="UP000268162">
    <property type="component" value="Unassembled WGS sequence"/>
</dbReference>
<evidence type="ECO:0000256" key="3">
    <source>
        <dbReference type="ARBA" id="ARBA00007913"/>
    </source>
</evidence>
<evidence type="ECO:0000256" key="12">
    <source>
        <dbReference type="SAM" id="Coils"/>
    </source>
</evidence>
<dbReference type="PANTHER" id="PTHR43788:SF8">
    <property type="entry name" value="DNA-BINDING PROTEIN SMUBP-2"/>
    <property type="match status" value="1"/>
</dbReference>
<organism evidence="16 17">
    <name type="scientific">Dimargaris cristalligena</name>
    <dbReference type="NCBI Taxonomy" id="215637"/>
    <lineage>
        <taxon>Eukaryota</taxon>
        <taxon>Fungi</taxon>
        <taxon>Fungi incertae sedis</taxon>
        <taxon>Zoopagomycota</taxon>
        <taxon>Kickxellomycotina</taxon>
        <taxon>Dimargaritomycetes</taxon>
        <taxon>Dimargaritales</taxon>
        <taxon>Dimargaritaceae</taxon>
        <taxon>Dimargaris</taxon>
    </lineage>
</organism>
<keyword evidence="5" id="KW-0963">Cytoplasm</keyword>
<comment type="similarity">
    <text evidence="3">Belongs to the DNA2/NAM7 helicase family.</text>
</comment>
<name>A0A4P9ZVY3_9FUNG</name>
<dbReference type="GO" id="GO:0005524">
    <property type="term" value="F:ATP binding"/>
    <property type="evidence" value="ECO:0007669"/>
    <property type="project" value="UniProtKB-KW"/>
</dbReference>
<dbReference type="SUPFAM" id="SSF52540">
    <property type="entry name" value="P-loop containing nucleoside triphosphate hydrolases"/>
    <property type="match status" value="1"/>
</dbReference>
<keyword evidence="12" id="KW-0175">Coiled coil</keyword>
<evidence type="ECO:0000256" key="11">
    <source>
        <dbReference type="ARBA" id="ARBA00048432"/>
    </source>
</evidence>
<evidence type="ECO:0000313" key="16">
    <source>
        <dbReference type="EMBL" id="RKP37806.1"/>
    </source>
</evidence>
<feature type="coiled-coil region" evidence="12">
    <location>
        <begin position="290"/>
        <end position="333"/>
    </location>
</feature>
<proteinExistence type="inferred from homology"/>
<feature type="region of interest" description="Disordered" evidence="13">
    <location>
        <begin position="73"/>
        <end position="100"/>
    </location>
</feature>
<sequence length="685" mass="75270">MTSPFQLIAHQATLVNRERTVELETSNAILDNWSPLQLQRLGLALIGLHITSLRTGLGGRTLLDLEPGSAGVASHSGQVAKGRSKGPSAGSGSTSGKNKDSQAAVITGVVYRCRDAKITVSTSDDIPGDWNDRCTIKKLANDIAFKRIIMALATLEPRFAIEGQDRTRFQFTPSELDRIPIDWYDSNLNESQRQAVRFALAARDVALIHGPPGTGKTYTLVEIIRQIVGKTEKRVLVCGPSNISVDNLAERLVKARVPLVRVGHPARVLPSLVDHSLDVVVKYSDQGLLLKDVRQDMDALLARIAKCKKRGEKYELTRQLKELRQEFKSRERRVVAECLKSCRVVLSTLNGSGSKLLDHQNFDVVIIDEATQALEGECWIAALKGPKLILAGDHLQLPPTVKSLTYFPEFPLPEQPTEAPAANENHRAFSGLTPGPLDTTLFDRLLSMYGPTIKRMLKVQYRMHESIMHYSSVSLYHGELVAHPSVASHLLADLEHVTSNDDTLAPLVMIDTLGCDMPEQAEEAARPASDTSTVTPASRSMGAFLDAESKLNQSEADLVVRHLELLIDEAGVLAQDVAVISPYNAQVRLLATLLKGKYPELEIGSVDGFQGREKEAVVLSLVRSNDEGQVGFLADYRRLNVAITRPRRHLCVVGDSETLSQNNAFLKGLCEWIQDTGDVHCAEIY</sequence>
<dbReference type="Pfam" id="PF13087">
    <property type="entry name" value="AAA_12"/>
    <property type="match status" value="1"/>
</dbReference>
<dbReference type="InterPro" id="IPR047187">
    <property type="entry name" value="SF1_C_Upf1"/>
</dbReference>
<dbReference type="EC" id="3.6.4.12" evidence="4"/>
<dbReference type="Pfam" id="PF13086">
    <property type="entry name" value="AAA_11"/>
    <property type="match status" value="1"/>
</dbReference>
<dbReference type="InterPro" id="IPR041677">
    <property type="entry name" value="DNA2/NAM7_AAA_11"/>
</dbReference>
<accession>A0A4P9ZVY3</accession>
<dbReference type="InterPro" id="IPR048761">
    <property type="entry name" value="SMUBP-2_HCS1_1B"/>
</dbReference>
<gene>
    <name evidence="16" type="ORF">BJ085DRAFT_23161</name>
</gene>
<dbReference type="GO" id="GO:0005737">
    <property type="term" value="C:cytoplasm"/>
    <property type="evidence" value="ECO:0007669"/>
    <property type="project" value="UniProtKB-SubCell"/>
</dbReference>
<dbReference type="SMART" id="SM00382">
    <property type="entry name" value="AAA"/>
    <property type="match status" value="1"/>
</dbReference>
<keyword evidence="6" id="KW-0547">Nucleotide-binding</keyword>
<evidence type="ECO:0000256" key="5">
    <source>
        <dbReference type="ARBA" id="ARBA00022490"/>
    </source>
</evidence>
<reference evidence="17" key="1">
    <citation type="journal article" date="2018" name="Nat. Microbiol.">
        <title>Leveraging single-cell genomics to expand the fungal tree of life.</title>
        <authorList>
            <person name="Ahrendt S.R."/>
            <person name="Quandt C.A."/>
            <person name="Ciobanu D."/>
            <person name="Clum A."/>
            <person name="Salamov A."/>
            <person name="Andreopoulos B."/>
            <person name="Cheng J.F."/>
            <person name="Woyke T."/>
            <person name="Pelin A."/>
            <person name="Henrissat B."/>
            <person name="Reynolds N.K."/>
            <person name="Benny G.L."/>
            <person name="Smith M.E."/>
            <person name="James T.Y."/>
            <person name="Grigoriev I.V."/>
        </authorList>
    </citation>
    <scope>NUCLEOTIDE SEQUENCE [LARGE SCALE GENOMIC DNA]</scope>
    <source>
        <strain evidence="17">RSA 468</strain>
    </source>
</reference>